<dbReference type="Proteomes" id="UP000194309">
    <property type="component" value="Chromosome"/>
</dbReference>
<dbReference type="STRING" id="1660064.CIGN_1139"/>
<gene>
    <name evidence="1" type="ORF">CIGN_1139</name>
</gene>
<organism evidence="1 2">
    <name type="scientific">Campylobacter devanensis</name>
    <dbReference type="NCBI Taxonomy" id="3161138"/>
    <lineage>
        <taxon>Bacteria</taxon>
        <taxon>Pseudomonadati</taxon>
        <taxon>Campylobacterota</taxon>
        <taxon>Epsilonproteobacteria</taxon>
        <taxon>Campylobacterales</taxon>
        <taxon>Campylobacteraceae</taxon>
        <taxon>Campylobacter</taxon>
    </lineage>
</organism>
<sequence length="307" mass="36064">MLNAMERFIIIFEKSKLSMSKFATILGKDRRTLLSWIENSDKKSPSDEVKSLICSHFRYSKDIWECDESEFYRYIDGIDDGDLRLIDDGYENLLKYIYENENEGSLILHPTFPNPAYRDFVTSSVYKDFDSDEAAQYRKKRGLKMRAYSFGAAEWYSIKSLLEFCFANIGNFYTKEQKIQILELMIVTFRDNLNKSIYFFDSYDKKIYGLDMFYLSVNPKEKRMFLKLPLETAIVEIKNSDLVTKIHTHYTHAKKCPTHIDPKDAVMIMELILNSLKDDESLEQTCDKIDKFSPYGAIFKKAISRKV</sequence>
<protein>
    <submittedName>
        <fullName evidence="1">Uncharacterized protein</fullName>
    </submittedName>
</protein>
<accession>A0A1X9ST14</accession>
<evidence type="ECO:0000313" key="2">
    <source>
        <dbReference type="Proteomes" id="UP000194309"/>
    </source>
</evidence>
<dbReference type="AlphaFoldDB" id="A0A1X9ST14"/>
<accession>A0A381DAF4</accession>
<dbReference type="EMBL" id="CP018788">
    <property type="protein sequence ID" value="ARQ99407.1"/>
    <property type="molecule type" value="Genomic_DNA"/>
</dbReference>
<evidence type="ECO:0000313" key="1">
    <source>
        <dbReference type="EMBL" id="ARQ99407.1"/>
    </source>
</evidence>
<dbReference type="KEGG" id="cdev:CIGN_1139"/>
<reference evidence="1 2" key="1">
    <citation type="journal article" date="2017" name="Genome Biol. Evol.">
        <title>Comparative Genomic Analysis Identifies a Campylobacter Clade Deficient in Selenium Metabolism.</title>
        <authorList>
            <person name="Miller W.G."/>
            <person name="Yee E."/>
            <person name="Lopes B.S."/>
            <person name="Chapman M.H."/>
            <person name="Huynh S."/>
            <person name="Bono J.L."/>
            <person name="Parker C.T."/>
            <person name="Strachan N.J.C."/>
            <person name="Forbes K.J."/>
        </authorList>
    </citation>
    <scope>NUCLEOTIDE SEQUENCE [LARGE SCALE GENOMIC DNA]</scope>
    <source>
        <strain evidence="1 2">NCTC 13003</strain>
    </source>
</reference>
<keyword evidence="2" id="KW-1185">Reference proteome</keyword>
<name>A0A1X9ST14_9BACT</name>
<proteinExistence type="predicted"/>
<dbReference type="OrthoDB" id="5327396at2"/>